<dbReference type="InterPro" id="IPR018060">
    <property type="entry name" value="HTH_AraC"/>
</dbReference>
<dbReference type="OrthoDB" id="2559672at2"/>
<evidence type="ECO:0000256" key="3">
    <source>
        <dbReference type="ARBA" id="ARBA00023163"/>
    </source>
</evidence>
<dbReference type="InterPro" id="IPR009057">
    <property type="entry name" value="Homeodomain-like_sf"/>
</dbReference>
<dbReference type="PROSITE" id="PS01124">
    <property type="entry name" value="HTH_ARAC_FAMILY_2"/>
    <property type="match status" value="1"/>
</dbReference>
<dbReference type="GO" id="GO:0043565">
    <property type="term" value="F:sequence-specific DNA binding"/>
    <property type="evidence" value="ECO:0007669"/>
    <property type="project" value="InterPro"/>
</dbReference>
<dbReference type="Pfam" id="PF12833">
    <property type="entry name" value="HTH_18"/>
    <property type="match status" value="1"/>
</dbReference>
<comment type="caution">
    <text evidence="5">The sequence shown here is derived from an EMBL/GenBank/DDBJ whole genome shotgun (WGS) entry which is preliminary data.</text>
</comment>
<evidence type="ECO:0000256" key="2">
    <source>
        <dbReference type="ARBA" id="ARBA00023125"/>
    </source>
</evidence>
<protein>
    <submittedName>
        <fullName evidence="5">Helix-turn-helix protein</fullName>
    </submittedName>
</protein>
<gene>
    <name evidence="5" type="ORF">FB471_1983</name>
</gene>
<keyword evidence="2" id="KW-0238">DNA-binding</keyword>
<name>A0A542DGV3_AMYCI</name>
<keyword evidence="1" id="KW-0805">Transcription regulation</keyword>
<dbReference type="RefSeq" id="WP_141997117.1">
    <property type="nucleotide sequence ID" value="NZ_VFML01000001.1"/>
</dbReference>
<dbReference type="PANTHER" id="PTHR46796:SF15">
    <property type="entry name" value="BLL1074 PROTEIN"/>
    <property type="match status" value="1"/>
</dbReference>
<organism evidence="5 6">
    <name type="scientific">Amycolatopsis cihanbeyliensis</name>
    <dbReference type="NCBI Taxonomy" id="1128664"/>
    <lineage>
        <taxon>Bacteria</taxon>
        <taxon>Bacillati</taxon>
        <taxon>Actinomycetota</taxon>
        <taxon>Actinomycetes</taxon>
        <taxon>Pseudonocardiales</taxon>
        <taxon>Pseudonocardiaceae</taxon>
        <taxon>Amycolatopsis</taxon>
    </lineage>
</organism>
<dbReference type="GO" id="GO:0003700">
    <property type="term" value="F:DNA-binding transcription factor activity"/>
    <property type="evidence" value="ECO:0007669"/>
    <property type="project" value="InterPro"/>
</dbReference>
<keyword evidence="3" id="KW-0804">Transcription</keyword>
<dbReference type="AlphaFoldDB" id="A0A542DGV3"/>
<evidence type="ECO:0000259" key="4">
    <source>
        <dbReference type="PROSITE" id="PS01124"/>
    </source>
</evidence>
<dbReference type="SUPFAM" id="SSF46689">
    <property type="entry name" value="Homeodomain-like"/>
    <property type="match status" value="1"/>
</dbReference>
<proteinExistence type="predicted"/>
<accession>A0A542DGV3</accession>
<feature type="domain" description="HTH araC/xylS-type" evidence="4">
    <location>
        <begin position="174"/>
        <end position="263"/>
    </location>
</feature>
<dbReference type="Proteomes" id="UP000320876">
    <property type="component" value="Unassembled WGS sequence"/>
</dbReference>
<dbReference type="SMART" id="SM00342">
    <property type="entry name" value="HTH_ARAC"/>
    <property type="match status" value="1"/>
</dbReference>
<dbReference type="PANTHER" id="PTHR46796">
    <property type="entry name" value="HTH-TYPE TRANSCRIPTIONAL ACTIVATOR RHAS-RELATED"/>
    <property type="match status" value="1"/>
</dbReference>
<evidence type="ECO:0000313" key="6">
    <source>
        <dbReference type="Proteomes" id="UP000320876"/>
    </source>
</evidence>
<evidence type="ECO:0000256" key="1">
    <source>
        <dbReference type="ARBA" id="ARBA00023015"/>
    </source>
</evidence>
<reference evidence="5 6" key="1">
    <citation type="submission" date="2019-06" db="EMBL/GenBank/DDBJ databases">
        <title>Sequencing the genomes of 1000 actinobacteria strains.</title>
        <authorList>
            <person name="Klenk H.-P."/>
        </authorList>
    </citation>
    <scope>NUCLEOTIDE SEQUENCE [LARGE SCALE GENOMIC DNA]</scope>
    <source>
        <strain evidence="5 6">DSM 45679</strain>
    </source>
</reference>
<evidence type="ECO:0000313" key="5">
    <source>
        <dbReference type="EMBL" id="TQJ02261.1"/>
    </source>
</evidence>
<dbReference type="EMBL" id="VFML01000001">
    <property type="protein sequence ID" value="TQJ02261.1"/>
    <property type="molecule type" value="Genomic_DNA"/>
</dbReference>
<dbReference type="InterPro" id="IPR050204">
    <property type="entry name" value="AraC_XylS_family_regulators"/>
</dbReference>
<sequence>MAGSEFAVRPPHPSLRWLVTRYIGYRQQDVRLPVHRGLPSRHVTLNISLAGPVRMIAMPRPDQAPTSARALAGGLHTAPVLIAQDRDQCGIQLELNPLGTRALLGLPAAELSGYVVDLADLGPGRLATLPERLADAPGWRRRFAILDEVLRAESAGVAAPAPEIDWAWRRLCAARGLLRVDALAAEVGWSRRHFGERFRRELGLPPKQAARVLRFERAGELLRRHGRLDLAELAVTSGFYDQAHLTNEWRALAGCSPGAWIAEELPELSFDQETAGTAAADSTV</sequence>
<dbReference type="Gene3D" id="1.10.10.60">
    <property type="entry name" value="Homeodomain-like"/>
    <property type="match status" value="1"/>
</dbReference>
<keyword evidence="6" id="KW-1185">Reference proteome</keyword>